<dbReference type="SUPFAM" id="SSF140804">
    <property type="entry name" value="YidB-like"/>
    <property type="match status" value="1"/>
</dbReference>
<gene>
    <name evidence="1" type="ORF">ACIPEN_00815</name>
</gene>
<evidence type="ECO:0000313" key="2">
    <source>
        <dbReference type="Proteomes" id="UP001617427"/>
    </source>
</evidence>
<dbReference type="EMBL" id="JBIUZV010000001">
    <property type="protein sequence ID" value="MFJ3044344.1"/>
    <property type="molecule type" value="Genomic_DNA"/>
</dbReference>
<dbReference type="RefSeq" id="WP_402697974.1">
    <property type="nucleotide sequence ID" value="NZ_JBIUZV010000001.1"/>
</dbReference>
<protein>
    <submittedName>
        <fullName evidence="1">YidB family protein</fullName>
    </submittedName>
</protein>
<organism evidence="1 2">
    <name type="scientific">Herbaspirillum chlorophenolicum</name>
    <dbReference type="NCBI Taxonomy" id="211589"/>
    <lineage>
        <taxon>Bacteria</taxon>
        <taxon>Pseudomonadati</taxon>
        <taxon>Pseudomonadota</taxon>
        <taxon>Betaproteobacteria</taxon>
        <taxon>Burkholderiales</taxon>
        <taxon>Oxalobacteraceae</taxon>
        <taxon>Herbaspirillum</taxon>
    </lineage>
</organism>
<keyword evidence="2" id="KW-1185">Reference proteome</keyword>
<accession>A0ABW8ESP1</accession>
<dbReference type="Gene3D" id="1.10.10.690">
    <property type="entry name" value="YidB-like"/>
    <property type="match status" value="1"/>
</dbReference>
<dbReference type="Pfam" id="PF20159">
    <property type="entry name" value="YidB"/>
    <property type="match status" value="1"/>
</dbReference>
<reference evidence="1 2" key="1">
    <citation type="submission" date="2024-10" db="EMBL/GenBank/DDBJ databases">
        <title>The Natural Products Discovery Center: Release of the First 8490 Sequenced Strains for Exploring Actinobacteria Biosynthetic Diversity.</title>
        <authorList>
            <person name="Kalkreuter E."/>
            <person name="Kautsar S.A."/>
            <person name="Yang D."/>
            <person name="Bader C.D."/>
            <person name="Teijaro C.N."/>
            <person name="Fluegel L."/>
            <person name="Davis C.M."/>
            <person name="Simpson J.R."/>
            <person name="Lauterbach L."/>
            <person name="Steele A.D."/>
            <person name="Gui C."/>
            <person name="Meng S."/>
            <person name="Li G."/>
            <person name="Viehrig K."/>
            <person name="Ye F."/>
            <person name="Su P."/>
            <person name="Kiefer A.F."/>
            <person name="Nichols A."/>
            <person name="Cepeda A.J."/>
            <person name="Yan W."/>
            <person name="Fan B."/>
            <person name="Jiang Y."/>
            <person name="Adhikari A."/>
            <person name="Zheng C.-J."/>
            <person name="Schuster L."/>
            <person name="Cowan T.M."/>
            <person name="Smanski M.J."/>
            <person name="Chevrette M.G."/>
            <person name="De Carvalho L.P.S."/>
            <person name="Shen B."/>
        </authorList>
    </citation>
    <scope>NUCLEOTIDE SEQUENCE [LARGE SCALE GENOMIC DNA]</scope>
    <source>
        <strain evidence="1 2">NPDC087045</strain>
    </source>
</reference>
<sequence length="181" mass="18941">MTHSICYSADWVIVHSLHHVCDLSSLSTRLQLPVATHPKEKIMGLLDQLAGQVLSNLGTQSQDQTQSSALLSGVMSLINQSGGVQGLLNQLQQSGLGDQVASWLGTGQNQPVSGDQIASALGNDSLAQIAQQAGVEPEHAAAGLAQLLPQVIDHLSPNGQVTNNNELLEQGLALLKGKLFG</sequence>
<evidence type="ECO:0000313" key="1">
    <source>
        <dbReference type="EMBL" id="MFJ3044344.1"/>
    </source>
</evidence>
<comment type="caution">
    <text evidence="1">The sequence shown here is derived from an EMBL/GenBank/DDBJ whole genome shotgun (WGS) entry which is preliminary data.</text>
</comment>
<proteinExistence type="predicted"/>
<dbReference type="Proteomes" id="UP001617427">
    <property type="component" value="Unassembled WGS sequence"/>
</dbReference>
<dbReference type="InterPro" id="IPR027405">
    <property type="entry name" value="YidB-like"/>
</dbReference>
<name>A0ABW8ESP1_9BURK</name>
<dbReference type="InterPro" id="IPR045372">
    <property type="entry name" value="YidB"/>
</dbReference>